<proteinExistence type="inferred from homology"/>
<dbReference type="PANTHER" id="PTHR43201:SF5">
    <property type="entry name" value="MEDIUM-CHAIN ACYL-COA LIGASE ACSF2, MITOCHONDRIAL"/>
    <property type="match status" value="1"/>
</dbReference>
<dbReference type="InterPro" id="IPR042099">
    <property type="entry name" value="ANL_N_sf"/>
</dbReference>
<sequence>MSAEPAPTLSAALSATAQRWPGRAALICPRHRMTHADLVEAAGRLAAIYRRLGVGPGDRVACSVGNRCEHLVAMLAAWSRGAVHVATDHRFTVPELDAVVTRTDARLLIYEPGDERMNPYATPSALRRRHPDLQFVVVTGHLAPAEFVRWTVDDLGEPDHGPGPAPDDPAVVFVSSGTTGTPKTTVGFHGNLAGRWRGLAGWLEFRPEDVHLAQLPLSHGFGMMMALAGLLAGGTLVLLDRFSPEDALQACGRYGITVLNGAPAHFSLLLDRLDPAVHKIDTLRFSVGTAGSFPPELVNAIWERLSVDLMVMYGSSEGIGVATKDAEDVLRGSVGRPDPGSVRIVGPDREPLALGEVGEVAFSRAAFPVRYYGEAPSQDAWYYSGDLGRLDEQGRLYIHGRLAHRIDRGGLKVDPVEVERALLRCADVADVAVFGRTDPVVGETVCACVRPAAGRHPELTELRAELSERLAPFKLPEELCLVDEIPRTEIGKVDLPRLRELAAAAPTQRLARR</sequence>
<dbReference type="GO" id="GO:0006631">
    <property type="term" value="P:fatty acid metabolic process"/>
    <property type="evidence" value="ECO:0007669"/>
    <property type="project" value="TreeGrafter"/>
</dbReference>
<dbReference type="Gene3D" id="3.40.50.12780">
    <property type="entry name" value="N-terminal domain of ligase-like"/>
    <property type="match status" value="1"/>
</dbReference>
<feature type="domain" description="AMP-dependent synthetase/ligase" evidence="3">
    <location>
        <begin position="15"/>
        <end position="364"/>
    </location>
</feature>
<evidence type="ECO:0000313" key="6">
    <source>
        <dbReference type="Proteomes" id="UP000182486"/>
    </source>
</evidence>
<dbReference type="RefSeq" id="WP_084556014.1">
    <property type="nucleotide sequence ID" value="NZ_MEIA01000002.1"/>
</dbReference>
<keyword evidence="2 5" id="KW-0436">Ligase</keyword>
<dbReference type="GO" id="GO:0031956">
    <property type="term" value="F:medium-chain fatty acid-CoA ligase activity"/>
    <property type="evidence" value="ECO:0007669"/>
    <property type="project" value="TreeGrafter"/>
</dbReference>
<evidence type="ECO:0000259" key="4">
    <source>
        <dbReference type="Pfam" id="PF13193"/>
    </source>
</evidence>
<dbReference type="PANTHER" id="PTHR43201">
    <property type="entry name" value="ACYL-COA SYNTHETASE"/>
    <property type="match status" value="1"/>
</dbReference>
<organism evidence="5 6">
    <name type="scientific">Couchioplanes caeruleus subsp. caeruleus</name>
    <dbReference type="NCBI Taxonomy" id="56427"/>
    <lineage>
        <taxon>Bacteria</taxon>
        <taxon>Bacillati</taxon>
        <taxon>Actinomycetota</taxon>
        <taxon>Actinomycetes</taxon>
        <taxon>Micromonosporales</taxon>
        <taxon>Micromonosporaceae</taxon>
        <taxon>Couchioplanes</taxon>
    </lineage>
</organism>
<dbReference type="SUPFAM" id="SSF56801">
    <property type="entry name" value="Acetyl-CoA synthetase-like"/>
    <property type="match status" value="1"/>
</dbReference>
<name>A0A1K0H3F4_9ACTN</name>
<dbReference type="Pfam" id="PF00501">
    <property type="entry name" value="AMP-binding"/>
    <property type="match status" value="1"/>
</dbReference>
<evidence type="ECO:0000256" key="2">
    <source>
        <dbReference type="ARBA" id="ARBA00022598"/>
    </source>
</evidence>
<comment type="caution">
    <text evidence="5">The sequence shown here is derived from an EMBL/GenBank/DDBJ whole genome shotgun (WGS) entry which is preliminary data.</text>
</comment>
<dbReference type="InterPro" id="IPR045851">
    <property type="entry name" value="AMP-bd_C_sf"/>
</dbReference>
<keyword evidence="6" id="KW-1185">Reference proteome</keyword>
<dbReference type="InterPro" id="IPR025110">
    <property type="entry name" value="AMP-bd_C"/>
</dbReference>
<comment type="similarity">
    <text evidence="1">Belongs to the ATP-dependent AMP-binding enzyme family.</text>
</comment>
<evidence type="ECO:0000259" key="3">
    <source>
        <dbReference type="Pfam" id="PF00501"/>
    </source>
</evidence>
<dbReference type="Pfam" id="PF13193">
    <property type="entry name" value="AMP-binding_C"/>
    <property type="match status" value="1"/>
</dbReference>
<gene>
    <name evidence="5" type="ORF">BG844_00380</name>
</gene>
<dbReference type="EMBL" id="MEIA01000002">
    <property type="protein sequence ID" value="OJF16235.1"/>
    <property type="molecule type" value="Genomic_DNA"/>
</dbReference>
<feature type="domain" description="AMP-binding enzyme C-terminal" evidence="4">
    <location>
        <begin position="417"/>
        <end position="492"/>
    </location>
</feature>
<dbReference type="Gene3D" id="3.30.300.30">
    <property type="match status" value="1"/>
</dbReference>
<dbReference type="Proteomes" id="UP000182486">
    <property type="component" value="Unassembled WGS sequence"/>
</dbReference>
<accession>A0A1K0H3F4</accession>
<dbReference type="AlphaFoldDB" id="A0A1K0H3F4"/>
<dbReference type="InterPro" id="IPR000873">
    <property type="entry name" value="AMP-dep_synth/lig_dom"/>
</dbReference>
<reference evidence="5 6" key="1">
    <citation type="submission" date="2016-09" db="EMBL/GenBank/DDBJ databases">
        <title>Couchioplanes caeruleus draft genome sequence.</title>
        <authorList>
            <person name="Sheehan J."/>
            <person name="Caffrey P."/>
        </authorList>
    </citation>
    <scope>NUCLEOTIDE SEQUENCE [LARGE SCALE GENOMIC DNA]</scope>
    <source>
        <strain evidence="5 6">DSM 43634</strain>
    </source>
</reference>
<protein>
    <submittedName>
        <fullName evidence="5">AMP ligase</fullName>
    </submittedName>
</protein>
<evidence type="ECO:0000256" key="1">
    <source>
        <dbReference type="ARBA" id="ARBA00006432"/>
    </source>
</evidence>
<evidence type="ECO:0000313" key="5">
    <source>
        <dbReference type="EMBL" id="OJF16235.1"/>
    </source>
</evidence>